<dbReference type="SUPFAM" id="SSF46785">
    <property type="entry name" value="Winged helix' DNA-binding domain"/>
    <property type="match status" value="1"/>
</dbReference>
<evidence type="ECO:0000256" key="2">
    <source>
        <dbReference type="ARBA" id="ARBA00022737"/>
    </source>
</evidence>
<dbReference type="PANTHER" id="PTHR11017">
    <property type="entry name" value="LEUCINE-RICH REPEAT-CONTAINING PROTEIN"/>
    <property type="match status" value="1"/>
</dbReference>
<name>A0ABM0U657_CAMSA</name>
<evidence type="ECO:0000259" key="4">
    <source>
        <dbReference type="SMART" id="SM00382"/>
    </source>
</evidence>
<proteinExistence type="predicted"/>
<keyword evidence="5" id="KW-1185">Reference proteome</keyword>
<dbReference type="RefSeq" id="XP_010436453.1">
    <property type="nucleotide sequence ID" value="XM_010438151.1"/>
</dbReference>
<dbReference type="Pfam" id="PF00931">
    <property type="entry name" value="NB-ARC"/>
    <property type="match status" value="1"/>
</dbReference>
<dbReference type="GeneID" id="104720205"/>
<organism evidence="5 6">
    <name type="scientific">Camelina sativa</name>
    <name type="common">False flax</name>
    <name type="synonym">Myagrum sativum</name>
    <dbReference type="NCBI Taxonomy" id="90675"/>
    <lineage>
        <taxon>Eukaryota</taxon>
        <taxon>Viridiplantae</taxon>
        <taxon>Streptophyta</taxon>
        <taxon>Embryophyta</taxon>
        <taxon>Tracheophyta</taxon>
        <taxon>Spermatophyta</taxon>
        <taxon>Magnoliopsida</taxon>
        <taxon>eudicotyledons</taxon>
        <taxon>Gunneridae</taxon>
        <taxon>Pentapetalae</taxon>
        <taxon>rosids</taxon>
        <taxon>malvids</taxon>
        <taxon>Brassicales</taxon>
        <taxon>Brassicaceae</taxon>
        <taxon>Camelineae</taxon>
        <taxon>Camelina</taxon>
    </lineage>
</organism>
<dbReference type="InterPro" id="IPR058192">
    <property type="entry name" value="WHD_ROQ1-like"/>
</dbReference>
<dbReference type="InterPro" id="IPR044974">
    <property type="entry name" value="Disease_R_plants"/>
</dbReference>
<dbReference type="PRINTS" id="PR00364">
    <property type="entry name" value="DISEASERSIST"/>
</dbReference>
<dbReference type="InterPro" id="IPR042197">
    <property type="entry name" value="Apaf_helical"/>
</dbReference>
<dbReference type="InterPro" id="IPR027417">
    <property type="entry name" value="P-loop_NTPase"/>
</dbReference>
<dbReference type="SMART" id="SM00382">
    <property type="entry name" value="AAA"/>
    <property type="match status" value="1"/>
</dbReference>
<reference evidence="6" key="2">
    <citation type="submission" date="2025-08" db="UniProtKB">
        <authorList>
            <consortium name="RefSeq"/>
        </authorList>
    </citation>
    <scope>IDENTIFICATION</scope>
    <source>
        <tissue evidence="6">Leaf</tissue>
    </source>
</reference>
<dbReference type="InterPro" id="IPR003593">
    <property type="entry name" value="AAA+_ATPase"/>
</dbReference>
<reference evidence="5" key="1">
    <citation type="journal article" date="2014" name="Nat. Commun.">
        <title>The emerging biofuel crop Camelina sativa retains a highly undifferentiated hexaploid genome structure.</title>
        <authorList>
            <person name="Kagale S."/>
            <person name="Koh C."/>
            <person name="Nixon J."/>
            <person name="Bollina V."/>
            <person name="Clarke W.E."/>
            <person name="Tuteja R."/>
            <person name="Spillane C."/>
            <person name="Robinson S.J."/>
            <person name="Links M.G."/>
            <person name="Clarke C."/>
            <person name="Higgins E.E."/>
            <person name="Huebert T."/>
            <person name="Sharpe A.G."/>
            <person name="Parkin I.A."/>
        </authorList>
    </citation>
    <scope>NUCLEOTIDE SEQUENCE [LARGE SCALE GENOMIC DNA]</scope>
    <source>
        <strain evidence="5">cv. DH55</strain>
    </source>
</reference>
<keyword evidence="2" id="KW-0677">Repeat</keyword>
<keyword evidence="3" id="KW-0520">NAD</keyword>
<dbReference type="PANTHER" id="PTHR11017:SF366">
    <property type="entry name" value="ADP-RIBOSYL CYCLASE_CYCLIC ADP-RIBOSE HYDROLASE"/>
    <property type="match status" value="1"/>
</dbReference>
<gene>
    <name evidence="6" type="primary">LOC104720205</name>
</gene>
<evidence type="ECO:0000313" key="6">
    <source>
        <dbReference type="RefSeq" id="XP_010436453.1"/>
    </source>
</evidence>
<keyword evidence="1" id="KW-0433">Leucine-rich repeat</keyword>
<dbReference type="Pfam" id="PF23282">
    <property type="entry name" value="WHD_ROQ1"/>
    <property type="match status" value="1"/>
</dbReference>
<dbReference type="InterPro" id="IPR036390">
    <property type="entry name" value="WH_DNA-bd_sf"/>
</dbReference>
<dbReference type="Gene3D" id="1.10.8.430">
    <property type="entry name" value="Helical domain of apoptotic protease-activating factors"/>
    <property type="match status" value="1"/>
</dbReference>
<dbReference type="Proteomes" id="UP000694864">
    <property type="component" value="Chromosome 10"/>
</dbReference>
<feature type="domain" description="AAA+ ATPase" evidence="4">
    <location>
        <begin position="45"/>
        <end position="185"/>
    </location>
</feature>
<evidence type="ECO:0000256" key="3">
    <source>
        <dbReference type="ARBA" id="ARBA00023027"/>
    </source>
</evidence>
<accession>A0ABM0U657</accession>
<dbReference type="Gene3D" id="3.40.50.300">
    <property type="entry name" value="P-loop containing nucleotide triphosphate hydrolases"/>
    <property type="match status" value="1"/>
</dbReference>
<dbReference type="InterPro" id="IPR002182">
    <property type="entry name" value="NB-ARC"/>
</dbReference>
<evidence type="ECO:0000313" key="5">
    <source>
        <dbReference type="Proteomes" id="UP000694864"/>
    </source>
</evidence>
<dbReference type="SUPFAM" id="SSF52540">
    <property type="entry name" value="P-loop containing nucleoside triphosphate hydrolases"/>
    <property type="match status" value="1"/>
</dbReference>
<sequence>MTERIATDVSIELISSAPSNDFDDLVGMRAHMEKIEPFLGLDSDKVRMIGIWGPSGIGKSTIARFLFEEYSHEFQLSVFMENTKRRYPRLCHDEYNIKLQLQKEFLSQIINQDDIKIHHLGVAKDRLKYKRVLIVLDDVDQSVQLDPMAKENGWFGPGSRIIITTQDKRLLNAHGINHIYEVGLPSDVEALEIFCMYAFGQKSPFDGFENLALEVTKRSGKIPLGLKVMGAYFRGMSKHEWKKELPRLRNSLDGEIESISKFSYDALREEDKDVYLCIAWFIKNGWIEKVEEHFPKNFVDVSQGLHILAEKSLISISWGYIWMHDLLAHFGRKIVRKQSIHEPGQCQHLVDAGETCQVLKNDTTDPQNSMILQGSSSRPFVPSALVAEALAMKDAISAAIASGVSRVAAPQVVVKNLFFFFNPTVIQMSKMIF</sequence>
<protein>
    <submittedName>
        <fullName evidence="6">Disease resistance protein TAO1-like</fullName>
    </submittedName>
</protein>
<evidence type="ECO:0000256" key="1">
    <source>
        <dbReference type="ARBA" id="ARBA00022614"/>
    </source>
</evidence>